<evidence type="ECO:0000313" key="2">
    <source>
        <dbReference type="EMBL" id="GFQ98487.1"/>
    </source>
</evidence>
<organism evidence="2 3">
    <name type="scientific">Trichonephila clavata</name>
    <name type="common">Joro spider</name>
    <name type="synonym">Nephila clavata</name>
    <dbReference type="NCBI Taxonomy" id="2740835"/>
    <lineage>
        <taxon>Eukaryota</taxon>
        <taxon>Metazoa</taxon>
        <taxon>Ecdysozoa</taxon>
        <taxon>Arthropoda</taxon>
        <taxon>Chelicerata</taxon>
        <taxon>Arachnida</taxon>
        <taxon>Araneae</taxon>
        <taxon>Araneomorphae</taxon>
        <taxon>Entelegynae</taxon>
        <taxon>Araneoidea</taxon>
        <taxon>Nephilidae</taxon>
        <taxon>Trichonephila</taxon>
    </lineage>
</organism>
<protein>
    <submittedName>
        <fullName evidence="2">Uncharacterized protein</fullName>
    </submittedName>
</protein>
<dbReference type="EMBL" id="BMAO01034731">
    <property type="protein sequence ID" value="GFQ98487.1"/>
    <property type="molecule type" value="Genomic_DNA"/>
</dbReference>
<dbReference type="Proteomes" id="UP000887116">
    <property type="component" value="Unassembled WGS sequence"/>
</dbReference>
<feature type="region of interest" description="Disordered" evidence="1">
    <location>
        <begin position="1"/>
        <end position="28"/>
    </location>
</feature>
<keyword evidence="3" id="KW-1185">Reference proteome</keyword>
<gene>
    <name evidence="2" type="ORF">TNCT_166561</name>
</gene>
<sequence length="77" mass="8738">MKSAVHKRVSDQRDGHDQHPLSGEHSEWQHVGLTQMHATCQSIRWMSPDAFSRHSLNALRVGSCAQYLVEKCEPLLS</sequence>
<reference evidence="2" key="1">
    <citation type="submission" date="2020-07" db="EMBL/GenBank/DDBJ databases">
        <title>Multicomponent nature underlies the extraordinary mechanical properties of spider dragline silk.</title>
        <authorList>
            <person name="Kono N."/>
            <person name="Nakamura H."/>
            <person name="Mori M."/>
            <person name="Yoshida Y."/>
            <person name="Ohtoshi R."/>
            <person name="Malay A.D."/>
            <person name="Moran D.A.P."/>
            <person name="Tomita M."/>
            <person name="Numata K."/>
            <person name="Arakawa K."/>
        </authorList>
    </citation>
    <scope>NUCLEOTIDE SEQUENCE</scope>
</reference>
<name>A0A8X6G8U6_TRICU</name>
<dbReference type="AlphaFoldDB" id="A0A8X6G8U6"/>
<comment type="caution">
    <text evidence="2">The sequence shown here is derived from an EMBL/GenBank/DDBJ whole genome shotgun (WGS) entry which is preliminary data.</text>
</comment>
<feature type="compositionally biased region" description="Basic and acidic residues" evidence="1">
    <location>
        <begin position="8"/>
        <end position="28"/>
    </location>
</feature>
<evidence type="ECO:0000313" key="3">
    <source>
        <dbReference type="Proteomes" id="UP000887116"/>
    </source>
</evidence>
<accession>A0A8X6G8U6</accession>
<proteinExistence type="predicted"/>
<evidence type="ECO:0000256" key="1">
    <source>
        <dbReference type="SAM" id="MobiDB-lite"/>
    </source>
</evidence>